<comment type="caution">
    <text evidence="2">The sequence shown here is derived from an EMBL/GenBank/DDBJ whole genome shotgun (WGS) entry which is preliminary data.</text>
</comment>
<keyword evidence="3" id="KW-1185">Reference proteome</keyword>
<dbReference type="InterPro" id="IPR029060">
    <property type="entry name" value="PIN-like_dom_sf"/>
</dbReference>
<dbReference type="SMART" id="SM00670">
    <property type="entry name" value="PINc"/>
    <property type="match status" value="1"/>
</dbReference>
<dbReference type="PANTHER" id="PTHR34610:SF3">
    <property type="entry name" value="SSL7007 PROTEIN"/>
    <property type="match status" value="1"/>
</dbReference>
<name>A0ABP7Q4G2_9SPHI</name>
<organism evidence="2 3">
    <name type="scientific">Mucilaginibacter dorajii</name>
    <dbReference type="NCBI Taxonomy" id="692994"/>
    <lineage>
        <taxon>Bacteria</taxon>
        <taxon>Pseudomonadati</taxon>
        <taxon>Bacteroidota</taxon>
        <taxon>Sphingobacteriia</taxon>
        <taxon>Sphingobacteriales</taxon>
        <taxon>Sphingobacteriaceae</taxon>
        <taxon>Mucilaginibacter</taxon>
    </lineage>
</organism>
<dbReference type="NCBIfam" id="TIGR00305">
    <property type="entry name" value="putative toxin-antitoxin system toxin component, PIN family"/>
    <property type="match status" value="1"/>
</dbReference>
<sequence>MTKTKHFVLDANTLISAFLLAKTSIAARAFYKASAEGTIVLSDETYAEFSDVFVRPKFDKYVPFETRLAIIEDLKSTVKFIPITVEIKACRDVKDNKYLELAVSSVADYIITGDKDLLVLHPFQNISILTAGDFLEKG</sequence>
<reference evidence="3" key="1">
    <citation type="journal article" date="2019" name="Int. J. Syst. Evol. Microbiol.">
        <title>The Global Catalogue of Microorganisms (GCM) 10K type strain sequencing project: providing services to taxonomists for standard genome sequencing and annotation.</title>
        <authorList>
            <consortium name="The Broad Institute Genomics Platform"/>
            <consortium name="The Broad Institute Genome Sequencing Center for Infectious Disease"/>
            <person name="Wu L."/>
            <person name="Ma J."/>
        </authorList>
    </citation>
    <scope>NUCLEOTIDE SEQUENCE [LARGE SCALE GENOMIC DNA]</scope>
    <source>
        <strain evidence="3">JCM 16601</strain>
    </source>
</reference>
<evidence type="ECO:0000259" key="1">
    <source>
        <dbReference type="SMART" id="SM00670"/>
    </source>
</evidence>
<dbReference type="InterPro" id="IPR002716">
    <property type="entry name" value="PIN_dom"/>
</dbReference>
<proteinExistence type="predicted"/>
<dbReference type="Pfam" id="PF13470">
    <property type="entry name" value="PIN_3"/>
    <property type="match status" value="1"/>
</dbReference>
<gene>
    <name evidence="2" type="ORF">GCM10022210_28760</name>
</gene>
<dbReference type="InterPro" id="IPR002850">
    <property type="entry name" value="PIN_toxin-like"/>
</dbReference>
<dbReference type="SUPFAM" id="SSF88723">
    <property type="entry name" value="PIN domain-like"/>
    <property type="match status" value="1"/>
</dbReference>
<dbReference type="RefSeq" id="WP_259087361.1">
    <property type="nucleotide sequence ID" value="NZ_BAAAZC010000019.1"/>
</dbReference>
<dbReference type="EMBL" id="BAAAZC010000019">
    <property type="protein sequence ID" value="GAA3976298.1"/>
    <property type="molecule type" value="Genomic_DNA"/>
</dbReference>
<protein>
    <submittedName>
        <fullName evidence="2">Toxin-antitoxin system toxin component, PIN family</fullName>
    </submittedName>
</protein>
<evidence type="ECO:0000313" key="3">
    <source>
        <dbReference type="Proteomes" id="UP001500742"/>
    </source>
</evidence>
<feature type="domain" description="PIN" evidence="1">
    <location>
        <begin position="5"/>
        <end position="119"/>
    </location>
</feature>
<accession>A0ABP7Q4G2</accession>
<evidence type="ECO:0000313" key="2">
    <source>
        <dbReference type="EMBL" id="GAA3976298.1"/>
    </source>
</evidence>
<dbReference type="PANTHER" id="PTHR34610">
    <property type="entry name" value="SSL7007 PROTEIN"/>
    <property type="match status" value="1"/>
</dbReference>
<dbReference type="Proteomes" id="UP001500742">
    <property type="component" value="Unassembled WGS sequence"/>
</dbReference>